<dbReference type="PANTHER" id="PTHR10192">
    <property type="entry name" value="MOLYBDOPTERIN BIOSYNTHESIS PROTEIN"/>
    <property type="match status" value="1"/>
</dbReference>
<comment type="catalytic activity">
    <reaction evidence="9">
        <text>adenylyl-molybdopterin + molybdate = Mo-molybdopterin + AMP + H(+)</text>
        <dbReference type="Rhea" id="RHEA:35047"/>
        <dbReference type="ChEBI" id="CHEBI:15378"/>
        <dbReference type="ChEBI" id="CHEBI:36264"/>
        <dbReference type="ChEBI" id="CHEBI:62727"/>
        <dbReference type="ChEBI" id="CHEBI:71302"/>
        <dbReference type="ChEBI" id="CHEBI:456215"/>
        <dbReference type="EC" id="2.10.1.1"/>
    </reaction>
</comment>
<protein>
    <recommendedName>
        <fullName evidence="6 10">Molybdopterin molybdenumtransferase</fullName>
        <ecNumber evidence="5 10">2.10.1.1</ecNumber>
    </recommendedName>
</protein>
<evidence type="ECO:0000256" key="9">
    <source>
        <dbReference type="ARBA" id="ARBA00047317"/>
    </source>
</evidence>
<dbReference type="GO" id="GO:0005829">
    <property type="term" value="C:cytosol"/>
    <property type="evidence" value="ECO:0007669"/>
    <property type="project" value="TreeGrafter"/>
</dbReference>
<evidence type="ECO:0000256" key="4">
    <source>
        <dbReference type="ARBA" id="ARBA00010763"/>
    </source>
</evidence>
<evidence type="ECO:0000256" key="6">
    <source>
        <dbReference type="ARBA" id="ARBA00021108"/>
    </source>
</evidence>
<comment type="similarity">
    <text evidence="4 10">Belongs to the MoeA family.</text>
</comment>
<gene>
    <name evidence="12" type="primary">moeA_1</name>
    <name evidence="12" type="ORF">H0A61_01707</name>
</gene>
<keyword evidence="13" id="KW-1185">Reference proteome</keyword>
<evidence type="ECO:0000259" key="11">
    <source>
        <dbReference type="SMART" id="SM00852"/>
    </source>
</evidence>
<evidence type="ECO:0000256" key="5">
    <source>
        <dbReference type="ARBA" id="ARBA00013269"/>
    </source>
</evidence>
<dbReference type="NCBIfam" id="NF045515">
    <property type="entry name" value="Glp_gephyrin"/>
    <property type="match status" value="1"/>
</dbReference>
<keyword evidence="7 10" id="KW-0500">Molybdenum</keyword>
<comment type="function">
    <text evidence="2">May be involved in the biosynthesis of molybdopterin.</text>
</comment>
<evidence type="ECO:0000256" key="1">
    <source>
        <dbReference type="ARBA" id="ARBA00002901"/>
    </source>
</evidence>
<keyword evidence="10" id="KW-0460">Magnesium</keyword>
<sequence length="409" mass="43370">MPEFFKVMSVDEVKEKIREWFGHLKPEGERVPIEDGLDRVLFEDVISPENLPGFDRSAVDGYALKAEDTFGASEAMPALLEVIGEIGMGQVPAMCLGSGQAAGISTGGMLPEGADSVVMIEDTDLLGDKTLNIYKAVSPGENVIRRDEDIKKGETLLKKGHRLRPQDIGALAGVGITRVDVSRRPRVVIISTGDELVEPAAVPRIGQIRDINSYTLSGLVQQYGGEPLRFGIIQDTYNALFEAVEKGIAEGDMVVISGGSSVGTRDVTGRVIGDLGSPGVLVHGVSVKPGKPTIIASAGGKPVLGLPGHPVSAMVIFGIFGREIINLKLGYRGGSLKVKAVMGRNIASSAGREDYIRISLIENHGQLTAIPVLGKSGLISTMVKARGTVKIPACKEGIREGEPVDVEIF</sequence>
<evidence type="ECO:0000256" key="10">
    <source>
        <dbReference type="RuleBase" id="RU365090"/>
    </source>
</evidence>
<dbReference type="SMART" id="SM00852">
    <property type="entry name" value="MoCF_biosynth"/>
    <property type="match status" value="1"/>
</dbReference>
<organism evidence="12 13">
    <name type="scientific">Koleobacter methoxysyntrophicus</name>
    <dbReference type="NCBI Taxonomy" id="2751313"/>
    <lineage>
        <taxon>Bacteria</taxon>
        <taxon>Bacillati</taxon>
        <taxon>Bacillota</taxon>
        <taxon>Clostridia</taxon>
        <taxon>Koleobacterales</taxon>
        <taxon>Koleobacteraceae</taxon>
        <taxon>Koleobacter</taxon>
    </lineage>
</organism>
<evidence type="ECO:0000313" key="13">
    <source>
        <dbReference type="Proteomes" id="UP000662904"/>
    </source>
</evidence>
<keyword evidence="10" id="KW-0479">Metal-binding</keyword>
<dbReference type="NCBIfam" id="TIGR00177">
    <property type="entry name" value="molyb_syn"/>
    <property type="match status" value="1"/>
</dbReference>
<dbReference type="InterPro" id="IPR036688">
    <property type="entry name" value="MoeA_C_domain_IV_sf"/>
</dbReference>
<reference evidence="12" key="1">
    <citation type="submission" date="2020-07" db="EMBL/GenBank/DDBJ databases">
        <title>Koleobacter methoxysyntrophicus gen. nov., sp. nov., a novel anaerobic bacterium isolated from deep subsurface oil field and proposal of Koleobacterales ord. nov. in the phylum Firmicutes.</title>
        <authorList>
            <person name="Sakamoto S."/>
            <person name="Tamaki H."/>
        </authorList>
    </citation>
    <scope>NUCLEOTIDE SEQUENCE</scope>
    <source>
        <strain evidence="12">NRmbB1</strain>
    </source>
</reference>
<evidence type="ECO:0000313" key="12">
    <source>
        <dbReference type="EMBL" id="QSQ09346.1"/>
    </source>
</evidence>
<proteinExistence type="inferred from homology"/>
<dbReference type="Gene3D" id="3.40.980.10">
    <property type="entry name" value="MoaB/Mog-like domain"/>
    <property type="match status" value="1"/>
</dbReference>
<dbReference type="GO" id="GO:0006777">
    <property type="term" value="P:Mo-molybdopterin cofactor biosynthetic process"/>
    <property type="evidence" value="ECO:0007669"/>
    <property type="project" value="UniProtKB-UniRule"/>
</dbReference>
<dbReference type="KEGG" id="kme:H0A61_01707"/>
<accession>A0A8A0RQ79</accession>
<evidence type="ECO:0000256" key="8">
    <source>
        <dbReference type="ARBA" id="ARBA00023150"/>
    </source>
</evidence>
<dbReference type="GO" id="GO:0061599">
    <property type="term" value="F:molybdopterin molybdotransferase activity"/>
    <property type="evidence" value="ECO:0007669"/>
    <property type="project" value="UniProtKB-UniRule"/>
</dbReference>
<dbReference type="InterPro" id="IPR005111">
    <property type="entry name" value="MoeA_C_domain_IV"/>
</dbReference>
<dbReference type="Gene3D" id="2.40.340.10">
    <property type="entry name" value="MoeA, C-terminal, domain IV"/>
    <property type="match status" value="1"/>
</dbReference>
<evidence type="ECO:0000256" key="7">
    <source>
        <dbReference type="ARBA" id="ARBA00022505"/>
    </source>
</evidence>
<keyword evidence="10 12" id="KW-0808">Transferase</keyword>
<dbReference type="PROSITE" id="PS01079">
    <property type="entry name" value="MOCF_BIOSYNTHESIS_2"/>
    <property type="match status" value="1"/>
</dbReference>
<dbReference type="Pfam" id="PF03453">
    <property type="entry name" value="MoeA_N"/>
    <property type="match status" value="1"/>
</dbReference>
<dbReference type="Gene3D" id="2.170.190.11">
    <property type="entry name" value="Molybdopterin biosynthesis moea protein, domain 3"/>
    <property type="match status" value="1"/>
</dbReference>
<dbReference type="Pfam" id="PF00994">
    <property type="entry name" value="MoCF_biosynth"/>
    <property type="match status" value="1"/>
</dbReference>
<dbReference type="InterPro" id="IPR038987">
    <property type="entry name" value="MoeA-like"/>
</dbReference>
<comment type="cofactor">
    <cofactor evidence="10">
        <name>Mg(2+)</name>
        <dbReference type="ChEBI" id="CHEBI:18420"/>
    </cofactor>
</comment>
<dbReference type="GO" id="GO:0046872">
    <property type="term" value="F:metal ion binding"/>
    <property type="evidence" value="ECO:0007669"/>
    <property type="project" value="UniProtKB-UniRule"/>
</dbReference>
<dbReference type="EC" id="2.10.1.1" evidence="5 10"/>
<dbReference type="AlphaFoldDB" id="A0A8A0RQ79"/>
<dbReference type="SUPFAM" id="SSF53218">
    <property type="entry name" value="Molybdenum cofactor biosynthesis proteins"/>
    <property type="match status" value="1"/>
</dbReference>
<dbReference type="UniPathway" id="UPA00344"/>
<dbReference type="RefSeq" id="WP_206706706.1">
    <property type="nucleotide sequence ID" value="NZ_CP059066.1"/>
</dbReference>
<dbReference type="PANTHER" id="PTHR10192:SF5">
    <property type="entry name" value="GEPHYRIN"/>
    <property type="match status" value="1"/>
</dbReference>
<dbReference type="InterPro" id="IPR001453">
    <property type="entry name" value="MoaB/Mog_dom"/>
</dbReference>
<dbReference type="InterPro" id="IPR036425">
    <property type="entry name" value="MoaB/Mog-like_dom_sf"/>
</dbReference>
<dbReference type="Gene3D" id="3.90.105.10">
    <property type="entry name" value="Molybdopterin biosynthesis moea protein, domain 2"/>
    <property type="match status" value="1"/>
</dbReference>
<dbReference type="InterPro" id="IPR036135">
    <property type="entry name" value="MoeA_linker/N_sf"/>
</dbReference>
<dbReference type="Pfam" id="PF03454">
    <property type="entry name" value="MoeA_C"/>
    <property type="match status" value="1"/>
</dbReference>
<dbReference type="EMBL" id="CP059066">
    <property type="protein sequence ID" value="QSQ09346.1"/>
    <property type="molecule type" value="Genomic_DNA"/>
</dbReference>
<keyword evidence="8 10" id="KW-0501">Molybdenum cofactor biosynthesis</keyword>
<dbReference type="Proteomes" id="UP000662904">
    <property type="component" value="Chromosome"/>
</dbReference>
<evidence type="ECO:0000256" key="3">
    <source>
        <dbReference type="ARBA" id="ARBA00005046"/>
    </source>
</evidence>
<comment type="function">
    <text evidence="1 10">Catalyzes the insertion of molybdate into adenylated molybdopterin with the concomitant release of AMP.</text>
</comment>
<dbReference type="InterPro" id="IPR005110">
    <property type="entry name" value="MoeA_linker/N"/>
</dbReference>
<dbReference type="SUPFAM" id="SSF63882">
    <property type="entry name" value="MoeA N-terminal region -like"/>
    <property type="match status" value="1"/>
</dbReference>
<feature type="domain" description="MoaB/Mog" evidence="11">
    <location>
        <begin position="188"/>
        <end position="327"/>
    </location>
</feature>
<name>A0A8A0RQ79_9FIRM</name>
<dbReference type="CDD" id="cd00887">
    <property type="entry name" value="MoeA"/>
    <property type="match status" value="1"/>
</dbReference>
<evidence type="ECO:0000256" key="2">
    <source>
        <dbReference type="ARBA" id="ARBA00003487"/>
    </source>
</evidence>
<dbReference type="SUPFAM" id="SSF63867">
    <property type="entry name" value="MoeA C-terminal domain-like"/>
    <property type="match status" value="1"/>
</dbReference>
<comment type="pathway">
    <text evidence="3 10">Cofactor biosynthesis; molybdopterin biosynthesis.</text>
</comment>
<dbReference type="InterPro" id="IPR008284">
    <property type="entry name" value="MoCF_biosynth_CS"/>
</dbReference>